<dbReference type="Gene3D" id="3.20.20.105">
    <property type="entry name" value="Queuine tRNA-ribosyltransferase-like"/>
    <property type="match status" value="1"/>
</dbReference>
<dbReference type="Gene3D" id="3.40.50.10140">
    <property type="entry name" value="Toll/interleukin-1 receptor homology (TIR) domain"/>
    <property type="match status" value="1"/>
</dbReference>
<protein>
    <submittedName>
        <fullName evidence="2">Queuine/archaeosine tRNA-ribosyltransferase</fullName>
    </submittedName>
</protein>
<dbReference type="GO" id="GO:0007165">
    <property type="term" value="P:signal transduction"/>
    <property type="evidence" value="ECO:0007669"/>
    <property type="project" value="InterPro"/>
</dbReference>
<dbReference type="SUPFAM" id="SSF52200">
    <property type="entry name" value="Toll/Interleukin receptor TIR domain"/>
    <property type="match status" value="1"/>
</dbReference>
<dbReference type="Pfam" id="PF13676">
    <property type="entry name" value="TIR_2"/>
    <property type="match status" value="1"/>
</dbReference>
<reference evidence="3" key="1">
    <citation type="submission" date="2017-04" db="EMBL/GenBank/DDBJ databases">
        <authorList>
            <person name="Varghese N."/>
            <person name="Submissions S."/>
        </authorList>
    </citation>
    <scope>NUCLEOTIDE SEQUENCE [LARGE SCALE GENOMIC DNA]</scope>
    <source>
        <strain evidence="3">UI2</strain>
    </source>
</reference>
<dbReference type="GeneID" id="303002348"/>
<dbReference type="InterPro" id="IPR035897">
    <property type="entry name" value="Toll_tir_struct_dom_sf"/>
</dbReference>
<dbReference type="EMBL" id="FXWL01000002">
    <property type="protein sequence ID" value="SMQ76300.1"/>
    <property type="molecule type" value="Genomic_DNA"/>
</dbReference>
<evidence type="ECO:0000313" key="3">
    <source>
        <dbReference type="Proteomes" id="UP000194469"/>
    </source>
</evidence>
<evidence type="ECO:0000259" key="1">
    <source>
        <dbReference type="Pfam" id="PF13676"/>
    </source>
</evidence>
<name>A0A1Y6FSY7_9SPHN</name>
<dbReference type="AlphaFoldDB" id="A0A1Y6FSY7"/>
<dbReference type="GO" id="GO:0016740">
    <property type="term" value="F:transferase activity"/>
    <property type="evidence" value="ECO:0007669"/>
    <property type="project" value="UniProtKB-KW"/>
</dbReference>
<gene>
    <name evidence="2" type="ORF">SAMN06295984_1742</name>
</gene>
<accession>A0A1Y6FSY7</accession>
<proteinExistence type="predicted"/>
<organism evidence="2 3">
    <name type="scientific">Sphingopyxis terrae subsp. ummariensis</name>
    <dbReference type="NCBI Taxonomy" id="429001"/>
    <lineage>
        <taxon>Bacteria</taxon>
        <taxon>Pseudomonadati</taxon>
        <taxon>Pseudomonadota</taxon>
        <taxon>Alphaproteobacteria</taxon>
        <taxon>Sphingomonadales</taxon>
        <taxon>Sphingomonadaceae</taxon>
        <taxon>Sphingopyxis</taxon>
    </lineage>
</organism>
<keyword evidence="2" id="KW-0808">Transferase</keyword>
<evidence type="ECO:0000313" key="2">
    <source>
        <dbReference type="EMBL" id="SMQ76300.1"/>
    </source>
</evidence>
<dbReference type="RefSeq" id="WP_086456816.1">
    <property type="nucleotide sequence ID" value="NZ_FXWL01000002.1"/>
</dbReference>
<dbReference type="InterPro" id="IPR000157">
    <property type="entry name" value="TIR_dom"/>
</dbReference>
<sequence>MADLFVAYSSNDRVAAEKLIRLLEAQWSVWWDDLIVGDFDSAIETEVPRAKCLIVLWSPTARESNEVKDEVRLARDHDIPVIAVKLAACSPPYGMMGLSFVDMLGWSGDGLDQGYLQLLRKITTVVTPRRSPIRPRAILDTRVELPALFLSVSSHETQLTPGYAVEALKTHQAPLILVSAYDAVGSRRDERMLAELADYRERGGFVLIDSGNYEATRLKDETWSPEKFAEALADMPHDCAFCFDALDPPKDTERAADAVIAAVERDGVHASGPMLPIVHARRFPKGGFDLPGLAKVICKVAEQLTPAMIAIPERELGAGLLERARSMMKLRSALSKLPFYQPIHLLGTGNPWSIALLATAGADSFDGLEWCRVAVDHDSGRLHHYQHFDFFRYQAELSDSPLTREALNMRSVTYPAKVAFHNLDYYGGLARKLIAAAAKGDFEALVVGMLGAANIRQVKKTLPELLL</sequence>
<dbReference type="SUPFAM" id="SSF51713">
    <property type="entry name" value="tRNA-guanine transglycosylase"/>
    <property type="match status" value="1"/>
</dbReference>
<keyword evidence="3" id="KW-1185">Reference proteome</keyword>
<dbReference type="GO" id="GO:0006400">
    <property type="term" value="P:tRNA modification"/>
    <property type="evidence" value="ECO:0007669"/>
    <property type="project" value="InterPro"/>
</dbReference>
<dbReference type="InterPro" id="IPR036511">
    <property type="entry name" value="TGT-like_sf"/>
</dbReference>
<dbReference type="Proteomes" id="UP000194469">
    <property type="component" value="Unassembled WGS sequence"/>
</dbReference>
<feature type="domain" description="TIR" evidence="1">
    <location>
        <begin position="5"/>
        <end position="111"/>
    </location>
</feature>